<gene>
    <name evidence="2" type="ORF">BUALT_Bualt19G0072300</name>
</gene>
<dbReference type="AlphaFoldDB" id="A0AAV6W9F1"/>
<evidence type="ECO:0000313" key="2">
    <source>
        <dbReference type="EMBL" id="KAG8363917.1"/>
    </source>
</evidence>
<sequence length="188" mass="21660">MLEWIREYLMKRMQVNRDRGEAKWKARVCPKIRTILDKHTRKVVSVVPVGNGGLSGIPFYSYAIYGINSQDLWGYTLYIPSLPPNFGKAGGRPATAKRRGVREPMKKKKAEVRRRANVNSQPTAWNPQSNGTGMVQRTQFTQLRRVTRSHPDPPPDAASQNVYRELLRHLHNKLKQKMRTICHTMLVL</sequence>
<comment type="caution">
    <text evidence="2">The sequence shown here is derived from an EMBL/GenBank/DDBJ whole genome shotgun (WGS) entry which is preliminary data.</text>
</comment>
<protein>
    <submittedName>
        <fullName evidence="2">Uncharacterized protein</fullName>
    </submittedName>
</protein>
<accession>A0AAV6W9F1</accession>
<feature type="compositionally biased region" description="Basic residues" evidence="1">
    <location>
        <begin position="95"/>
        <end position="116"/>
    </location>
</feature>
<proteinExistence type="predicted"/>
<feature type="region of interest" description="Disordered" evidence="1">
    <location>
        <begin position="89"/>
        <end position="134"/>
    </location>
</feature>
<reference evidence="2" key="1">
    <citation type="submission" date="2019-10" db="EMBL/GenBank/DDBJ databases">
        <authorList>
            <person name="Zhang R."/>
            <person name="Pan Y."/>
            <person name="Wang J."/>
            <person name="Ma R."/>
            <person name="Yu S."/>
        </authorList>
    </citation>
    <scope>NUCLEOTIDE SEQUENCE</scope>
    <source>
        <strain evidence="2">LA-IB0</strain>
        <tissue evidence="2">Leaf</tissue>
    </source>
</reference>
<organism evidence="2 3">
    <name type="scientific">Buddleja alternifolia</name>
    <dbReference type="NCBI Taxonomy" id="168488"/>
    <lineage>
        <taxon>Eukaryota</taxon>
        <taxon>Viridiplantae</taxon>
        <taxon>Streptophyta</taxon>
        <taxon>Embryophyta</taxon>
        <taxon>Tracheophyta</taxon>
        <taxon>Spermatophyta</taxon>
        <taxon>Magnoliopsida</taxon>
        <taxon>eudicotyledons</taxon>
        <taxon>Gunneridae</taxon>
        <taxon>Pentapetalae</taxon>
        <taxon>asterids</taxon>
        <taxon>lamiids</taxon>
        <taxon>Lamiales</taxon>
        <taxon>Scrophulariaceae</taxon>
        <taxon>Buddlejeae</taxon>
        <taxon>Buddleja</taxon>
    </lineage>
</organism>
<name>A0AAV6W9F1_9LAMI</name>
<dbReference type="Proteomes" id="UP000826271">
    <property type="component" value="Unassembled WGS sequence"/>
</dbReference>
<evidence type="ECO:0000256" key="1">
    <source>
        <dbReference type="SAM" id="MobiDB-lite"/>
    </source>
</evidence>
<dbReference type="EMBL" id="WHWC01000019">
    <property type="protein sequence ID" value="KAG8363917.1"/>
    <property type="molecule type" value="Genomic_DNA"/>
</dbReference>
<keyword evidence="3" id="KW-1185">Reference proteome</keyword>
<feature type="compositionally biased region" description="Polar residues" evidence="1">
    <location>
        <begin position="117"/>
        <end position="134"/>
    </location>
</feature>
<evidence type="ECO:0000313" key="3">
    <source>
        <dbReference type="Proteomes" id="UP000826271"/>
    </source>
</evidence>